<evidence type="ECO:0000256" key="4">
    <source>
        <dbReference type="ARBA" id="ARBA00022801"/>
    </source>
</evidence>
<dbReference type="EMBL" id="CP018092">
    <property type="protein sequence ID" value="ATS17470.1"/>
    <property type="molecule type" value="Genomic_DNA"/>
</dbReference>
<reference evidence="6 7" key="1">
    <citation type="submission" date="2016-11" db="EMBL/GenBank/DDBJ databases">
        <title>Complete genome sequence of thermophilic cyanobacteria strain Synechococcus sp. PCC6715.</title>
        <authorList>
            <person name="Tang J."/>
            <person name="Daroch M."/>
            <person name="Liang Y."/>
            <person name="Jiang D."/>
            <person name="Shah M."/>
        </authorList>
    </citation>
    <scope>NUCLEOTIDE SEQUENCE [LARGE SCALE GENOMIC DNA]</scope>
    <source>
        <strain evidence="6 7">PCC 6715</strain>
    </source>
</reference>
<comment type="catalytic activity">
    <reaction evidence="5">
        <text>L-glutamine + H2O = L-glutamate + NH4(+)</text>
        <dbReference type="Rhea" id="RHEA:15889"/>
        <dbReference type="ChEBI" id="CHEBI:15377"/>
        <dbReference type="ChEBI" id="CHEBI:28938"/>
        <dbReference type="ChEBI" id="CHEBI:29985"/>
        <dbReference type="ChEBI" id="CHEBI:58359"/>
        <dbReference type="EC" id="3.5.1.2"/>
    </reaction>
</comment>
<evidence type="ECO:0000256" key="1">
    <source>
        <dbReference type="ARBA" id="ARBA00011076"/>
    </source>
</evidence>
<comment type="subunit">
    <text evidence="2">Homotetramer.</text>
</comment>
<evidence type="ECO:0000313" key="7">
    <source>
        <dbReference type="Proteomes" id="UP000231057"/>
    </source>
</evidence>
<evidence type="ECO:0000256" key="5">
    <source>
        <dbReference type="ARBA" id="ARBA00049534"/>
    </source>
</evidence>
<dbReference type="EC" id="3.5.1.2" evidence="3"/>
<evidence type="ECO:0000256" key="3">
    <source>
        <dbReference type="ARBA" id="ARBA00012918"/>
    </source>
</evidence>
<keyword evidence="4" id="KW-0378">Hydrolase</keyword>
<proteinExistence type="inferred from homology"/>
<accession>A0A2D2PZ09</accession>
<organism evidence="6 7">
    <name type="scientific">Parathermosynechococcus lividus PCC 6715</name>
    <dbReference type="NCBI Taxonomy" id="1917166"/>
    <lineage>
        <taxon>Bacteria</taxon>
        <taxon>Bacillati</taxon>
        <taxon>Cyanobacteriota</taxon>
        <taxon>Cyanophyceae</taxon>
        <taxon>Acaryochloridales</taxon>
        <taxon>Thermosynechococcaceae</taxon>
        <taxon>Parathermosynechococcus</taxon>
    </lineage>
</organism>
<dbReference type="Gene3D" id="3.40.710.10">
    <property type="entry name" value="DD-peptidase/beta-lactamase superfamily"/>
    <property type="match status" value="1"/>
</dbReference>
<dbReference type="SUPFAM" id="SSF56601">
    <property type="entry name" value="beta-lactamase/transpeptidase-like"/>
    <property type="match status" value="1"/>
</dbReference>
<dbReference type="OrthoDB" id="9788822at2"/>
<dbReference type="GO" id="GO:0006537">
    <property type="term" value="P:glutamate biosynthetic process"/>
    <property type="evidence" value="ECO:0007669"/>
    <property type="project" value="TreeGrafter"/>
</dbReference>
<dbReference type="InterPro" id="IPR015868">
    <property type="entry name" value="Glutaminase"/>
</dbReference>
<sequence>MVERLRQLQSEQIYEWVGRVPLDGTPLQRLPKVAADAFAFEVLTHDYALTVGDGALSFPLMSVVKPFLLLYALTHWDQQVWEWVGQRPSEYPYNSVLQLSLDQGWPRNPMINSGAIALASRLSQAGGVAAFQEWLNQCAGTALTVDPVVLAAVYRHPNWHNRSLSYYLAEAGSITDAMAALDSYNQICCLQGTIHDVARLGLLLACPHPAIRDRHRHIVNTLMLMCGLYEDSPRYALDIGLPMKSGVSGLVLAVVPQQGAIACYSPPLDASGNSVLGLHLLQCISRHLSLSPLS</sequence>
<gene>
    <name evidence="6" type="ORF">BRW62_00465</name>
</gene>
<evidence type="ECO:0000313" key="6">
    <source>
        <dbReference type="EMBL" id="ATS17470.1"/>
    </source>
</evidence>
<comment type="similarity">
    <text evidence="1">Belongs to the glutaminase family.</text>
</comment>
<dbReference type="Pfam" id="PF04960">
    <property type="entry name" value="Glutaminase"/>
    <property type="match status" value="1"/>
</dbReference>
<dbReference type="PANTHER" id="PTHR12544:SF29">
    <property type="entry name" value="GLUTAMINASE"/>
    <property type="match status" value="1"/>
</dbReference>
<dbReference type="Proteomes" id="UP000231057">
    <property type="component" value="Chromosome"/>
</dbReference>
<dbReference type="KEGG" id="slw:BRW62_00465"/>
<name>A0A2D2PZ09_PARLV</name>
<dbReference type="InterPro" id="IPR012338">
    <property type="entry name" value="Beta-lactam/transpept-like"/>
</dbReference>
<dbReference type="RefSeq" id="WP_099797614.1">
    <property type="nucleotide sequence ID" value="NZ_CP018092.1"/>
</dbReference>
<keyword evidence="7" id="KW-1185">Reference proteome</keyword>
<dbReference type="GO" id="GO:0006543">
    <property type="term" value="P:L-glutamine catabolic process"/>
    <property type="evidence" value="ECO:0007669"/>
    <property type="project" value="TreeGrafter"/>
</dbReference>
<dbReference type="GO" id="GO:0004359">
    <property type="term" value="F:glutaminase activity"/>
    <property type="evidence" value="ECO:0007669"/>
    <property type="project" value="UniProtKB-EC"/>
</dbReference>
<reference evidence="7" key="2">
    <citation type="journal article" date="2022" name="Front. Microbiol.">
        <title>Comparative Genomic Analysis Revealed Distinct Molecular Components and Organization of CO2-Concentrating Mechanism in Thermophilic Cyanobacteria.</title>
        <authorList>
            <person name="Tang J."/>
            <person name="Zhou H."/>
            <person name="Yao D."/>
            <person name="Riaz S."/>
            <person name="You D."/>
            <person name="Klepacz-Smolka A."/>
            <person name="Daroch M."/>
        </authorList>
    </citation>
    <scope>NUCLEOTIDE SEQUENCE [LARGE SCALE GENOMIC DNA]</scope>
    <source>
        <strain evidence="7">PCC 6715</strain>
    </source>
</reference>
<dbReference type="PANTHER" id="PTHR12544">
    <property type="entry name" value="GLUTAMINASE"/>
    <property type="match status" value="1"/>
</dbReference>
<protein>
    <recommendedName>
        <fullName evidence="3">glutaminase</fullName>
        <ecNumber evidence="3">3.5.1.2</ecNumber>
    </recommendedName>
</protein>
<evidence type="ECO:0000256" key="2">
    <source>
        <dbReference type="ARBA" id="ARBA00011881"/>
    </source>
</evidence>
<dbReference type="AlphaFoldDB" id="A0A2D2PZ09"/>